<dbReference type="HOGENOM" id="CLU_2117912_0_0_9"/>
<reference evidence="1 2" key="1">
    <citation type="journal article" date="2012" name="J. Bacteriol.">
        <title>Genome sequence of Lactobacillus mucosae LM1, isolated from piglet feces.</title>
        <authorList>
            <person name="Lee J.H."/>
            <person name="Valeriano V.D."/>
            <person name="Shin Y.R."/>
            <person name="Chae J.P."/>
            <person name="Kim G.B."/>
            <person name="Ham J.S."/>
            <person name="Chun J."/>
            <person name="Kang D.K."/>
        </authorList>
    </citation>
    <scope>NUCLEOTIDE SEQUENCE [LARGE SCALE GENOMIC DNA]</scope>
    <source>
        <strain evidence="1 2">LM1</strain>
    </source>
</reference>
<dbReference type="RefSeq" id="WP_006499997.1">
    <property type="nucleotide sequence ID" value="NZ_CP011013.1"/>
</dbReference>
<dbReference type="AlphaFoldDB" id="A0A0D4CJ63"/>
<evidence type="ECO:0000313" key="2">
    <source>
        <dbReference type="Proteomes" id="UP000003645"/>
    </source>
</evidence>
<organism evidence="1 2">
    <name type="scientific">Limosilactobacillus mucosae LM1</name>
    <dbReference type="NCBI Taxonomy" id="1130798"/>
    <lineage>
        <taxon>Bacteria</taxon>
        <taxon>Bacillati</taxon>
        <taxon>Bacillota</taxon>
        <taxon>Bacilli</taxon>
        <taxon>Lactobacillales</taxon>
        <taxon>Lactobacillaceae</taxon>
        <taxon>Limosilactobacillus</taxon>
    </lineage>
</organism>
<dbReference type="Proteomes" id="UP000003645">
    <property type="component" value="Chromosome"/>
</dbReference>
<dbReference type="KEGG" id="lmu:LBLM1_03095"/>
<evidence type="ECO:0000313" key="1">
    <source>
        <dbReference type="EMBL" id="AJT50153.1"/>
    </source>
</evidence>
<dbReference type="STRING" id="1130798.LBLM1_03095"/>
<protein>
    <submittedName>
        <fullName evidence="1">Uncharacterized protein</fullName>
    </submittedName>
</protein>
<accession>A0A0D4CJ63</accession>
<gene>
    <name evidence="1" type="ORF">LBLM1_03095</name>
</gene>
<proteinExistence type="predicted"/>
<sequence>MNIEETKIFKNWQKYGLISLEDFTQNWEWVNQDPLDETGHLTRSMGLEVTKDMETKVLNENNPMANLPYDKNNLQGKIVRLERKWVPGLDQYYFYKDGKLWSGHIILSKRDHLN</sequence>
<keyword evidence="2" id="KW-1185">Reference proteome</keyword>
<name>A0A0D4CJ63_LIMMU</name>
<dbReference type="EMBL" id="CP011013">
    <property type="protein sequence ID" value="AJT50153.1"/>
    <property type="molecule type" value="Genomic_DNA"/>
</dbReference>